<dbReference type="InterPro" id="IPR011044">
    <property type="entry name" value="Quino_amine_DH_bsu"/>
</dbReference>
<keyword evidence="4" id="KW-1185">Reference proteome</keyword>
<dbReference type="SUPFAM" id="SSF50978">
    <property type="entry name" value="WD40 repeat-like"/>
    <property type="match status" value="1"/>
</dbReference>
<dbReference type="InterPro" id="IPR036322">
    <property type="entry name" value="WD40_repeat_dom_sf"/>
</dbReference>
<keyword evidence="2" id="KW-0677">Repeat</keyword>
<evidence type="ECO:0000313" key="4">
    <source>
        <dbReference type="Proteomes" id="UP000887566"/>
    </source>
</evidence>
<proteinExistence type="predicted"/>
<dbReference type="Gene3D" id="2.130.10.10">
    <property type="entry name" value="YVTN repeat-like/Quinoprotein amine dehydrogenase"/>
    <property type="match status" value="2"/>
</dbReference>
<reference evidence="5" key="1">
    <citation type="submission" date="2022-11" db="UniProtKB">
        <authorList>
            <consortium name="WormBaseParasite"/>
        </authorList>
    </citation>
    <scope>IDENTIFICATION</scope>
</reference>
<keyword evidence="1 3" id="KW-0853">WD repeat</keyword>
<name>A0A914XM18_9BILA</name>
<evidence type="ECO:0000256" key="2">
    <source>
        <dbReference type="ARBA" id="ARBA00022737"/>
    </source>
</evidence>
<evidence type="ECO:0000313" key="5">
    <source>
        <dbReference type="WBParaSite" id="PSAMB.scaffold8787size5780.g31774.t1"/>
    </source>
</evidence>
<dbReference type="InterPro" id="IPR050505">
    <property type="entry name" value="WDR55/POC1"/>
</dbReference>
<dbReference type="InterPro" id="IPR001680">
    <property type="entry name" value="WD40_rpt"/>
</dbReference>
<dbReference type="InterPro" id="IPR015943">
    <property type="entry name" value="WD40/YVTN_repeat-like_dom_sf"/>
</dbReference>
<dbReference type="PANTHER" id="PTHR44019">
    <property type="entry name" value="WD REPEAT-CONTAINING PROTEIN 55"/>
    <property type="match status" value="1"/>
</dbReference>
<evidence type="ECO:0000256" key="1">
    <source>
        <dbReference type="ARBA" id="ARBA00022574"/>
    </source>
</evidence>
<organism evidence="4 5">
    <name type="scientific">Plectus sambesii</name>
    <dbReference type="NCBI Taxonomy" id="2011161"/>
    <lineage>
        <taxon>Eukaryota</taxon>
        <taxon>Metazoa</taxon>
        <taxon>Ecdysozoa</taxon>
        <taxon>Nematoda</taxon>
        <taxon>Chromadorea</taxon>
        <taxon>Plectida</taxon>
        <taxon>Plectina</taxon>
        <taxon>Plectoidea</taxon>
        <taxon>Plectidae</taxon>
        <taxon>Plectus</taxon>
    </lineage>
</organism>
<sequence length="546" mass="58699">MLLPDANAVTPSPVLLYLNGDRDRHRYSSVGDDSPSSEDEHAPTAVLPDIAYPIDCAISASGRRAAVLLENSLVVYDKSTLSALFKRAVSAGKEDRIVFVDENTVLVGHVDGSFDMATETNSVTIRLNNFGDSKVRAFAVLANQVVVGDWQRRLFLRRLHDDWQTQTALPAGVASSHAIATSATTGLCAAGLNDCSVLLFHVLDGHLLPLSSLRGHGRPVQSLHFADHRLISTADDDTVVVWKISRTLTTTGKLDKFATMTASQRCTDRFIAASLFNDGSFMMRSSSSPARDISPKGVTGATCMAVAAAASLVAFGTERNTVEIYSQSNLQSPTSIVDLTKATSSLPVKLTMTTNGAYIAVVGMDGKLVLVSLRAGESPAISSHSIVNEAIVDVEFDASGSQLLIATDRRLIRILSIPSMETVMERRMNGVGAISIIRHFSASQVLFADDSGVVALVDLSSDGSFVTLANYSTGQIVDLRCSPCLRYILCLSYDVVAIYDCKDSFKLVASFPCCDGSAVFSSDRCNKVFLIGRQADFRVFDRVKLS</sequence>
<dbReference type="SUPFAM" id="SSF50969">
    <property type="entry name" value="YVTN repeat-like/Quinoprotein amine dehydrogenase"/>
    <property type="match status" value="1"/>
</dbReference>
<protein>
    <submittedName>
        <fullName evidence="5">Guanine nucleotide-binding protein subunit beta-like protein</fullName>
    </submittedName>
</protein>
<feature type="repeat" description="WD" evidence="3">
    <location>
        <begin position="213"/>
        <end position="245"/>
    </location>
</feature>
<dbReference type="PANTHER" id="PTHR44019:SF8">
    <property type="entry name" value="POC1 CENTRIOLAR PROTEIN HOMOLOG"/>
    <property type="match status" value="1"/>
</dbReference>
<dbReference type="AlphaFoldDB" id="A0A914XM18"/>
<dbReference type="SMART" id="SM00320">
    <property type="entry name" value="WD40"/>
    <property type="match status" value="4"/>
</dbReference>
<dbReference type="PROSITE" id="PS50082">
    <property type="entry name" value="WD_REPEATS_2"/>
    <property type="match status" value="1"/>
</dbReference>
<dbReference type="WBParaSite" id="PSAMB.scaffold8787size5780.g31774.t1">
    <property type="protein sequence ID" value="PSAMB.scaffold8787size5780.g31774.t1"/>
    <property type="gene ID" value="PSAMB.scaffold8787size5780.g31774"/>
</dbReference>
<accession>A0A914XM18</accession>
<evidence type="ECO:0000256" key="3">
    <source>
        <dbReference type="PROSITE-ProRule" id="PRU00221"/>
    </source>
</evidence>
<dbReference type="Proteomes" id="UP000887566">
    <property type="component" value="Unplaced"/>
</dbReference>